<name>A0A1Q2GYD0_9GAMM</name>
<reference evidence="1 2" key="1">
    <citation type="submission" date="2017-02" db="EMBL/GenBank/DDBJ databases">
        <title>Complete genome sequence of the cold-active Pseudoalteromonas aliena strain EH1 isolated from Arctic seawater.</title>
        <authorList>
            <person name="Kim E."/>
            <person name="Heo E."/>
            <person name="Kim H."/>
            <person name="Kim D."/>
        </authorList>
    </citation>
    <scope>NUCLEOTIDE SEQUENCE [LARGE SCALE GENOMIC DNA]</scope>
    <source>
        <strain evidence="1 2">EH1</strain>
    </source>
</reference>
<dbReference type="KEGG" id="paln:B0W48_10275"/>
<evidence type="ECO:0000313" key="2">
    <source>
        <dbReference type="Proteomes" id="UP000188243"/>
    </source>
</evidence>
<protein>
    <submittedName>
        <fullName evidence="1">Uncharacterized protein</fullName>
    </submittedName>
</protein>
<dbReference type="Proteomes" id="UP000188243">
    <property type="component" value="Chromosome"/>
</dbReference>
<dbReference type="EMBL" id="CP019628">
    <property type="protein sequence ID" value="AQQ00144.1"/>
    <property type="molecule type" value="Genomic_DNA"/>
</dbReference>
<accession>A0A1Q2GYD0</accession>
<dbReference type="AlphaFoldDB" id="A0A1Q2GYD0"/>
<evidence type="ECO:0000313" key="1">
    <source>
        <dbReference type="EMBL" id="AQQ00144.1"/>
    </source>
</evidence>
<dbReference type="STRING" id="247523.B0W48_10275"/>
<sequence length="63" mass="7331">MLNVFITFLLLIKDTFINANFRPTLFNNKNQWVKLYANNNLIMATPVFTDLSVKLSQIVKLAR</sequence>
<proteinExistence type="predicted"/>
<gene>
    <name evidence="1" type="ORF">B0W48_10275</name>
</gene>
<organism evidence="1 2">
    <name type="scientific">Pseudoalteromonas aliena</name>
    <dbReference type="NCBI Taxonomy" id="247523"/>
    <lineage>
        <taxon>Bacteria</taxon>
        <taxon>Pseudomonadati</taxon>
        <taxon>Pseudomonadota</taxon>
        <taxon>Gammaproteobacteria</taxon>
        <taxon>Alteromonadales</taxon>
        <taxon>Pseudoalteromonadaceae</taxon>
        <taxon>Pseudoalteromonas</taxon>
    </lineage>
</organism>